<feature type="signal peptide" evidence="3">
    <location>
        <begin position="1"/>
        <end position="20"/>
    </location>
</feature>
<evidence type="ECO:0000259" key="4">
    <source>
        <dbReference type="SMART" id="SM00062"/>
    </source>
</evidence>
<comment type="caution">
    <text evidence="5">The sequence shown here is derived from an EMBL/GenBank/DDBJ whole genome shotgun (WGS) entry which is preliminary data.</text>
</comment>
<dbReference type="SMART" id="SM00062">
    <property type="entry name" value="PBPb"/>
    <property type="match status" value="1"/>
</dbReference>
<dbReference type="InterPro" id="IPR001638">
    <property type="entry name" value="Solute-binding_3/MltF_N"/>
</dbReference>
<dbReference type="EMBL" id="JACGDG010000001">
    <property type="protein sequence ID" value="MBA6114230.1"/>
    <property type="molecule type" value="Genomic_DNA"/>
</dbReference>
<keyword evidence="2 3" id="KW-0732">Signal</keyword>
<dbReference type="Pfam" id="PF00497">
    <property type="entry name" value="SBP_bac_3"/>
    <property type="match status" value="1"/>
</dbReference>
<dbReference type="AlphaFoldDB" id="A0A7W2KWW2"/>
<dbReference type="Proteomes" id="UP000553948">
    <property type="component" value="Unassembled WGS sequence"/>
</dbReference>
<feature type="chain" id="PRO_5030573567" evidence="3">
    <location>
        <begin position="21"/>
        <end position="262"/>
    </location>
</feature>
<name>A0A7W2KWW2_PSEPU</name>
<evidence type="ECO:0000256" key="1">
    <source>
        <dbReference type="ARBA" id="ARBA00010333"/>
    </source>
</evidence>
<feature type="domain" description="Solute-binding protein family 3/N-terminal" evidence="4">
    <location>
        <begin position="24"/>
        <end position="246"/>
    </location>
</feature>
<gene>
    <name evidence="5" type="ORF">H4C47_00615</name>
</gene>
<dbReference type="PANTHER" id="PTHR35936:SF35">
    <property type="entry name" value="L-CYSTINE-BINDING PROTEIN TCYJ"/>
    <property type="match status" value="1"/>
</dbReference>
<evidence type="ECO:0000313" key="5">
    <source>
        <dbReference type="EMBL" id="MBA6114230.1"/>
    </source>
</evidence>
<evidence type="ECO:0000256" key="3">
    <source>
        <dbReference type="SAM" id="SignalP"/>
    </source>
</evidence>
<organism evidence="5 6">
    <name type="scientific">Pseudomonas putida</name>
    <name type="common">Arthrobacter siderocapsulatus</name>
    <dbReference type="NCBI Taxonomy" id="303"/>
    <lineage>
        <taxon>Bacteria</taxon>
        <taxon>Pseudomonadati</taxon>
        <taxon>Pseudomonadota</taxon>
        <taxon>Gammaproteobacteria</taxon>
        <taxon>Pseudomonadales</taxon>
        <taxon>Pseudomonadaceae</taxon>
        <taxon>Pseudomonas</taxon>
    </lineage>
</organism>
<dbReference type="SUPFAM" id="SSF53850">
    <property type="entry name" value="Periplasmic binding protein-like II"/>
    <property type="match status" value="1"/>
</dbReference>
<dbReference type="Gene3D" id="3.40.190.10">
    <property type="entry name" value="Periplasmic binding protein-like II"/>
    <property type="match status" value="2"/>
</dbReference>
<dbReference type="PANTHER" id="PTHR35936">
    <property type="entry name" value="MEMBRANE-BOUND LYTIC MUREIN TRANSGLYCOSYLASE F"/>
    <property type="match status" value="1"/>
</dbReference>
<reference evidence="5 6" key="1">
    <citation type="submission" date="2020-07" db="EMBL/GenBank/DDBJ databases">
        <title>Diversity of carbapenemase encoding genes among Pseudomonas putida group clinical isolates in a tertiary Brazilian hospital.</title>
        <authorList>
            <person name="Alberto-Lei F."/>
            <person name="Nodari C.S."/>
            <person name="Streling A.P."/>
            <person name="Paulino J.T."/>
            <person name="Bessa-Neto F.O."/>
            <person name="Cayo R."/>
            <person name="Gales A.C."/>
        </authorList>
    </citation>
    <scope>NUCLEOTIDE SEQUENCE [LARGE SCALE GENOMIC DNA]</scope>
    <source>
        <strain evidence="5 6">12464</strain>
    </source>
</reference>
<accession>A0A7W2KWW2</accession>
<evidence type="ECO:0000313" key="6">
    <source>
        <dbReference type="Proteomes" id="UP000553948"/>
    </source>
</evidence>
<sequence length="262" mass="29840">MPHIARLFCILLLACLSPMAQGERLRLVSDDWAPYIYQDAGQAKGIDYEVTTEVFRRLGVEVEWQFLPWKRCLAMIEQGLADGIMDIFQVDTRKAYLIYPLEPMSNVEFVLYQASARRHAIGQLSDLADLTVGTSPGYAYSAEFNEASSFRREAAPSQEANFGKLMLGRIDLLITDRLVGRYLRKQLGLEQQIEELPLVVSRQSQYLGLTRKPGREELAQAFTQELRRFKQEAAFTTIIQRYVNDASHLPAAVEQQESSTLR</sequence>
<dbReference type="RefSeq" id="WP_054900307.1">
    <property type="nucleotide sequence ID" value="NZ_CP060529.1"/>
</dbReference>
<protein>
    <submittedName>
        <fullName evidence="5">Transporter substrate-binding domain-containing protein</fullName>
    </submittedName>
</protein>
<proteinExistence type="inferred from homology"/>
<evidence type="ECO:0000256" key="2">
    <source>
        <dbReference type="ARBA" id="ARBA00022729"/>
    </source>
</evidence>
<comment type="similarity">
    <text evidence="1">Belongs to the bacterial solute-binding protein 3 family.</text>
</comment>